<proteinExistence type="predicted"/>
<protein>
    <submittedName>
        <fullName evidence="1">Uncharacterized protein</fullName>
    </submittedName>
</protein>
<organism evidence="1">
    <name type="scientific">Megaviridae environmental sample</name>
    <dbReference type="NCBI Taxonomy" id="1737588"/>
    <lineage>
        <taxon>Viruses</taxon>
        <taxon>Varidnaviria</taxon>
        <taxon>Bamfordvirae</taxon>
        <taxon>Nucleocytoviricota</taxon>
        <taxon>Megaviricetes</taxon>
        <taxon>Imitervirales</taxon>
        <taxon>Mimiviridae</taxon>
        <taxon>environmental samples</taxon>
    </lineage>
</organism>
<evidence type="ECO:0000313" key="1">
    <source>
        <dbReference type="EMBL" id="QFG74855.1"/>
    </source>
</evidence>
<sequence length="117" mass="14163">MTLAELFKQLNIPPEIQRNIHEFNKEKKEFDHVLNQLSLYYNSGLWWLYKSHVNTLSYMNNQNGDFYYDEVIDPEYGKVEFTTYDDSMDIVEQAFNLEEVNDEFKTKIYHKAIKKYT</sequence>
<accession>A0A5J6VL53</accession>
<reference evidence="1" key="1">
    <citation type="journal article" date="2019" name="Philos. Trans. R. Soc. Lond., B, Biol. Sci.">
        <title>Targeted metagenomic recovery of four divergent viruses reveals shared and distinctive characteristics of giant viruses of marine eukaryotes.</title>
        <authorList>
            <person name="Needham D.M."/>
            <person name="Poirier C."/>
            <person name="Hehenberger E."/>
            <person name="Jimenez V."/>
            <person name="Swalwell J.E."/>
            <person name="Santoro A.E."/>
            <person name="Worden A.Z."/>
        </authorList>
    </citation>
    <scope>NUCLEOTIDE SEQUENCE</scope>
    <source>
        <strain evidence="1">OPacV-421</strain>
    </source>
</reference>
<dbReference type="EMBL" id="MN448295">
    <property type="protein sequence ID" value="QFG74855.1"/>
    <property type="molecule type" value="Genomic_DNA"/>
</dbReference>
<name>A0A5J6VL53_9VIRU</name>